<dbReference type="GO" id="GO:0005886">
    <property type="term" value="C:plasma membrane"/>
    <property type="evidence" value="ECO:0007669"/>
    <property type="project" value="UniProtKB-SubCell"/>
</dbReference>
<name>A0A934SAY1_9BACT</name>
<keyword evidence="2" id="KW-0813">Transport</keyword>
<feature type="transmembrane region" description="Helical" evidence="8">
    <location>
        <begin position="107"/>
        <end position="132"/>
    </location>
</feature>
<evidence type="ECO:0000256" key="2">
    <source>
        <dbReference type="ARBA" id="ARBA00022448"/>
    </source>
</evidence>
<comment type="subcellular location">
    <subcellularLocation>
        <location evidence="1">Cell membrane</location>
        <topology evidence="1">Multi-pass membrane protein</topology>
    </subcellularLocation>
</comment>
<feature type="transmembrane region" description="Helical" evidence="8">
    <location>
        <begin position="325"/>
        <end position="353"/>
    </location>
</feature>
<feature type="transmembrane region" description="Helical" evidence="8">
    <location>
        <begin position="208"/>
        <end position="229"/>
    </location>
</feature>
<feature type="transmembrane region" description="Helical" evidence="8">
    <location>
        <begin position="488"/>
        <end position="509"/>
    </location>
</feature>
<sequence length="584" mass="63896">MRLSTDDAEGHPLILDFVAFLLGTGAAALLVWEIGWPLTSGDRKIATIISLVLAVAVVVMELYRLITIREERKKWRRAIIFIVVPVFAIIQIYLSRRWGFWHQQEEFAVRGVGLTLLTASQLTLVVPGLLRLLDLTRSEWFKKIPPGMLVVGSFVVVILIGTGLLKTPNATNTGISWLDALFTSTSAVCVTGLIVKDTALDFTLAGQGIILGLIQVGGLGVMTLAYFIALMSGQGISLRDRVFLNEMFSTTNVRAVTHFVRTIVLTTLLIEGIGAAGLYYQWRDLEHGLWHASFHSISAFCNAGFSTFSTGLMDSAARESYGIQSIIMILIIVGGLGFVVTGQLPGLTFAPVLRKITSMMRRRRPYVWVPVHSKLVLVTTALLVVFGMLGFWLLEFEGGYGHPWVALFNSVTARTAGFNVSDLSQLSIPSVIFMCFLMVIGGSPGGTAGGLKTTTFALGMLELRRILLGRSDVNVFGRRISRDVLDRCHVTLVLSLLWILASTTAVSLANPEFKLDDVLFECVSAFATVGVSRGITADLVPFSKCVIILTMLVGRIGILTFALTMAGRPRPRHFQYPEARLPLN</sequence>
<feature type="transmembrane region" description="Helical" evidence="8">
    <location>
        <begin position="374"/>
        <end position="394"/>
    </location>
</feature>
<evidence type="ECO:0000256" key="1">
    <source>
        <dbReference type="ARBA" id="ARBA00004651"/>
    </source>
</evidence>
<evidence type="ECO:0000256" key="7">
    <source>
        <dbReference type="ARBA" id="ARBA00023136"/>
    </source>
</evidence>
<keyword evidence="4 8" id="KW-0812">Transmembrane</keyword>
<comment type="caution">
    <text evidence="9">The sequence shown here is derived from an EMBL/GenBank/DDBJ whole genome shotgun (WGS) entry which is preliminary data.</text>
</comment>
<reference evidence="9" key="1">
    <citation type="submission" date="2021-01" db="EMBL/GenBank/DDBJ databases">
        <title>Modified the classification status of verrucomicrobia.</title>
        <authorList>
            <person name="Feng X."/>
        </authorList>
    </citation>
    <scope>NUCLEOTIDE SEQUENCE</scope>
    <source>
        <strain evidence="9">KCTC 22041</strain>
    </source>
</reference>
<feature type="transmembrane region" description="Helical" evidence="8">
    <location>
        <begin position="259"/>
        <end position="280"/>
    </location>
</feature>
<dbReference type="InterPro" id="IPR003445">
    <property type="entry name" value="Cat_transpt"/>
</dbReference>
<feature type="transmembrane region" description="Helical" evidence="8">
    <location>
        <begin position="292"/>
        <end position="313"/>
    </location>
</feature>
<protein>
    <recommendedName>
        <fullName evidence="11">ATPase</fullName>
    </recommendedName>
</protein>
<feature type="transmembrane region" description="Helical" evidence="8">
    <location>
        <begin position="12"/>
        <end position="32"/>
    </location>
</feature>
<feature type="transmembrane region" description="Helical" evidence="8">
    <location>
        <begin position="546"/>
        <end position="566"/>
    </location>
</feature>
<evidence type="ECO:0000313" key="10">
    <source>
        <dbReference type="Proteomes" id="UP000603141"/>
    </source>
</evidence>
<feature type="transmembrane region" description="Helical" evidence="8">
    <location>
        <begin position="144"/>
        <end position="165"/>
    </location>
</feature>
<evidence type="ECO:0008006" key="11">
    <source>
        <dbReference type="Google" id="ProtNLM"/>
    </source>
</evidence>
<dbReference type="Proteomes" id="UP000603141">
    <property type="component" value="Unassembled WGS sequence"/>
</dbReference>
<dbReference type="AlphaFoldDB" id="A0A934SAY1"/>
<dbReference type="PANTHER" id="PTHR32024">
    <property type="entry name" value="TRK SYSTEM POTASSIUM UPTAKE PROTEIN TRKG-RELATED"/>
    <property type="match status" value="1"/>
</dbReference>
<dbReference type="PANTHER" id="PTHR32024:SF1">
    <property type="entry name" value="KTR SYSTEM POTASSIUM UPTAKE PROTEIN B"/>
    <property type="match status" value="1"/>
</dbReference>
<feature type="transmembrane region" description="Helical" evidence="8">
    <location>
        <begin position="177"/>
        <end position="196"/>
    </location>
</feature>
<accession>A0A934SAY1</accession>
<feature type="transmembrane region" description="Helical" evidence="8">
    <location>
        <begin position="431"/>
        <end position="451"/>
    </location>
</feature>
<dbReference type="EMBL" id="JAENIJ010000007">
    <property type="protein sequence ID" value="MBK1881988.1"/>
    <property type="molecule type" value="Genomic_DNA"/>
</dbReference>
<evidence type="ECO:0000256" key="4">
    <source>
        <dbReference type="ARBA" id="ARBA00022692"/>
    </source>
</evidence>
<feature type="transmembrane region" description="Helical" evidence="8">
    <location>
        <begin position="78"/>
        <end position="95"/>
    </location>
</feature>
<keyword evidence="7 8" id="KW-0472">Membrane</keyword>
<feature type="transmembrane region" description="Helical" evidence="8">
    <location>
        <begin position="44"/>
        <end position="66"/>
    </location>
</feature>
<keyword evidence="10" id="KW-1185">Reference proteome</keyword>
<dbReference type="GO" id="GO:0030001">
    <property type="term" value="P:metal ion transport"/>
    <property type="evidence" value="ECO:0007669"/>
    <property type="project" value="UniProtKB-ARBA"/>
</dbReference>
<evidence type="ECO:0000256" key="5">
    <source>
        <dbReference type="ARBA" id="ARBA00022989"/>
    </source>
</evidence>
<proteinExistence type="predicted"/>
<evidence type="ECO:0000313" key="9">
    <source>
        <dbReference type="EMBL" id="MBK1881988.1"/>
    </source>
</evidence>
<keyword evidence="5 8" id="KW-1133">Transmembrane helix</keyword>
<keyword evidence="6" id="KW-0406">Ion transport</keyword>
<evidence type="ECO:0000256" key="3">
    <source>
        <dbReference type="ARBA" id="ARBA00022475"/>
    </source>
</evidence>
<gene>
    <name evidence="9" type="ORF">JIN85_06150</name>
</gene>
<evidence type="ECO:0000256" key="6">
    <source>
        <dbReference type="ARBA" id="ARBA00023065"/>
    </source>
</evidence>
<dbReference type="GO" id="GO:0008324">
    <property type="term" value="F:monoatomic cation transmembrane transporter activity"/>
    <property type="evidence" value="ECO:0007669"/>
    <property type="project" value="InterPro"/>
</dbReference>
<organism evidence="9 10">
    <name type="scientific">Luteolibacter pohnpeiensis</name>
    <dbReference type="NCBI Taxonomy" id="454153"/>
    <lineage>
        <taxon>Bacteria</taxon>
        <taxon>Pseudomonadati</taxon>
        <taxon>Verrucomicrobiota</taxon>
        <taxon>Verrucomicrobiia</taxon>
        <taxon>Verrucomicrobiales</taxon>
        <taxon>Verrucomicrobiaceae</taxon>
        <taxon>Luteolibacter</taxon>
    </lineage>
</organism>
<keyword evidence="3" id="KW-1003">Cell membrane</keyword>
<dbReference type="Pfam" id="PF02386">
    <property type="entry name" value="TrkH"/>
    <property type="match status" value="1"/>
</dbReference>
<evidence type="ECO:0000256" key="8">
    <source>
        <dbReference type="SAM" id="Phobius"/>
    </source>
</evidence>